<dbReference type="AlphaFoldDB" id="A0A6B0TWB4"/>
<evidence type="ECO:0000313" key="1">
    <source>
        <dbReference type="EMBL" id="MXU82161.1"/>
    </source>
</evidence>
<name>A0A6B0TWB4_IXORI</name>
<protein>
    <submittedName>
        <fullName evidence="1">Putative secreted protein</fullName>
    </submittedName>
</protein>
<reference evidence="1" key="1">
    <citation type="submission" date="2019-12" db="EMBL/GenBank/DDBJ databases">
        <title>An insight into the sialome of adult female Ixodes ricinus ticks feeding for 6 days.</title>
        <authorList>
            <person name="Perner J."/>
            <person name="Ribeiro J.M.C."/>
        </authorList>
    </citation>
    <scope>NUCLEOTIDE SEQUENCE</scope>
    <source>
        <strain evidence="1">Semi-engorged</strain>
        <tissue evidence="1">Salivary glands</tissue>
    </source>
</reference>
<dbReference type="EMBL" id="GIFC01000078">
    <property type="protein sequence ID" value="MXU82161.1"/>
    <property type="molecule type" value="Transcribed_RNA"/>
</dbReference>
<sequence>MRSLILLLLATPTHPKKRKKRLPSHLFDDCPSKTWFPFFSTHRLVGCAYLYRYIYIYIRYCKGSRY</sequence>
<accession>A0A6B0TWB4</accession>
<organism evidence="1">
    <name type="scientific">Ixodes ricinus</name>
    <name type="common">Common tick</name>
    <name type="synonym">Acarus ricinus</name>
    <dbReference type="NCBI Taxonomy" id="34613"/>
    <lineage>
        <taxon>Eukaryota</taxon>
        <taxon>Metazoa</taxon>
        <taxon>Ecdysozoa</taxon>
        <taxon>Arthropoda</taxon>
        <taxon>Chelicerata</taxon>
        <taxon>Arachnida</taxon>
        <taxon>Acari</taxon>
        <taxon>Parasitiformes</taxon>
        <taxon>Ixodida</taxon>
        <taxon>Ixodoidea</taxon>
        <taxon>Ixodidae</taxon>
        <taxon>Ixodinae</taxon>
        <taxon>Ixodes</taxon>
    </lineage>
</organism>
<proteinExistence type="predicted"/>